<gene>
    <name evidence="3" type="ORF">HMPREF1535_03954</name>
</gene>
<accession>A0A0F5ITW7</accession>
<dbReference type="EMBL" id="AQHV01000021">
    <property type="protein sequence ID" value="KKB48725.1"/>
    <property type="molecule type" value="Genomic_DNA"/>
</dbReference>
<dbReference type="RefSeq" id="WP_007657025.1">
    <property type="nucleotide sequence ID" value="NZ_KQ033913.1"/>
</dbReference>
<feature type="chain" id="PRO_5002488479" description="DUF3868 domain-containing protein" evidence="1">
    <location>
        <begin position="21"/>
        <end position="336"/>
    </location>
</feature>
<keyword evidence="1" id="KW-0732">Signal</keyword>
<name>A0A0F5ITW7_9BACT</name>
<dbReference type="Proteomes" id="UP000033047">
    <property type="component" value="Unassembled WGS sequence"/>
</dbReference>
<proteinExistence type="predicted"/>
<dbReference type="InterPro" id="IPR011990">
    <property type="entry name" value="TPR-like_helical_dom_sf"/>
</dbReference>
<protein>
    <recommendedName>
        <fullName evidence="2">DUF3868 domain-containing protein</fullName>
    </recommendedName>
</protein>
<dbReference type="AlphaFoldDB" id="A0A0F5ITW7"/>
<dbReference type="Pfam" id="PF12984">
    <property type="entry name" value="DUF3868"/>
    <property type="match status" value="1"/>
</dbReference>
<feature type="signal peptide" evidence="1">
    <location>
        <begin position="1"/>
        <end position="20"/>
    </location>
</feature>
<evidence type="ECO:0000259" key="2">
    <source>
        <dbReference type="Pfam" id="PF12984"/>
    </source>
</evidence>
<evidence type="ECO:0000313" key="3">
    <source>
        <dbReference type="EMBL" id="KKB48725.1"/>
    </source>
</evidence>
<organism evidence="3 4">
    <name type="scientific">Parabacteroides goldsteinii DSM 19448 = WAL 12034</name>
    <dbReference type="NCBI Taxonomy" id="927665"/>
    <lineage>
        <taxon>Bacteria</taxon>
        <taxon>Pseudomonadati</taxon>
        <taxon>Bacteroidota</taxon>
        <taxon>Bacteroidia</taxon>
        <taxon>Bacteroidales</taxon>
        <taxon>Tannerellaceae</taxon>
        <taxon>Parabacteroides</taxon>
    </lineage>
</organism>
<comment type="caution">
    <text evidence="3">The sequence shown here is derived from an EMBL/GenBank/DDBJ whole genome shotgun (WGS) entry which is preliminary data.</text>
</comment>
<feature type="domain" description="DUF3868" evidence="2">
    <location>
        <begin position="6"/>
        <end position="97"/>
    </location>
</feature>
<evidence type="ECO:0000313" key="4">
    <source>
        <dbReference type="Proteomes" id="UP000033047"/>
    </source>
</evidence>
<reference evidence="3 4" key="1">
    <citation type="submission" date="2013-04" db="EMBL/GenBank/DDBJ databases">
        <title>The Genome Sequence of Parabacteroides goldsteinii DSM 19448.</title>
        <authorList>
            <consortium name="The Broad Institute Genomics Platform"/>
            <person name="Earl A."/>
            <person name="Ward D."/>
            <person name="Feldgarden M."/>
            <person name="Gevers D."/>
            <person name="Martens E."/>
            <person name="Sakamoto M."/>
            <person name="Benno Y."/>
            <person name="Song Y."/>
            <person name="Liu C."/>
            <person name="Lee J."/>
            <person name="Bolanos M."/>
            <person name="Vaisanen M.L."/>
            <person name="Finegold S.M."/>
            <person name="Walker B."/>
            <person name="Young S."/>
            <person name="Zeng Q."/>
            <person name="Gargeya S."/>
            <person name="Fitzgerald M."/>
            <person name="Haas B."/>
            <person name="Abouelleil A."/>
            <person name="Allen A.W."/>
            <person name="Alvarado L."/>
            <person name="Arachchi H.M."/>
            <person name="Berlin A.M."/>
            <person name="Chapman S.B."/>
            <person name="Gainer-Dewar J."/>
            <person name="Goldberg J."/>
            <person name="Griggs A."/>
            <person name="Gujja S."/>
            <person name="Hansen M."/>
            <person name="Howarth C."/>
            <person name="Imamovic A."/>
            <person name="Ireland A."/>
            <person name="Larimer J."/>
            <person name="McCowan C."/>
            <person name="Murphy C."/>
            <person name="Pearson M."/>
            <person name="Poon T.W."/>
            <person name="Priest M."/>
            <person name="Roberts A."/>
            <person name="Saif S."/>
            <person name="Shea T."/>
            <person name="Sisk P."/>
            <person name="Sykes S."/>
            <person name="Wortman J."/>
            <person name="Nusbaum C."/>
            <person name="Birren B."/>
        </authorList>
    </citation>
    <scope>NUCLEOTIDE SEQUENCE [LARGE SCALE GENOMIC DNA]</scope>
    <source>
        <strain evidence="3 4">DSM 19448</strain>
    </source>
</reference>
<dbReference type="Gene3D" id="1.25.40.10">
    <property type="entry name" value="Tetratricopeptide repeat domain"/>
    <property type="match status" value="1"/>
</dbReference>
<dbReference type="InterPro" id="IPR024480">
    <property type="entry name" value="DUF3868"/>
</dbReference>
<evidence type="ECO:0000256" key="1">
    <source>
        <dbReference type="SAM" id="SignalP"/>
    </source>
</evidence>
<dbReference type="PATRIC" id="fig|927665.4.peg.4062"/>
<dbReference type="STRING" id="927665.HMPREF1535_03954"/>
<sequence length="336" mass="37883">MKINLLVLLGLFFISNSLSAKNIDVEIKSQSCFVEGDSLMVSIKYMVNAHDFASNEALTLIPVIKENRQEKELPPVLLNGKKRHRTYERNRVLNKRKGIKGDDFFLVKELSEKEPCEIVYTTSVIAENWMRKPELFLKMNRLTHSGEIVREEVRLTKSGLSPDSGKPLVVEEAASSSTVSGLSGLKASYISPESDATDIRNQKELNFNLEEARVVAEMNPQMLSLRELYMVALSYKNEPEQFYKIIETSVRIYPAHPVANQNAAAAAIEQGNWQAAGQYLQMAPHETLAYKNCKGVYELMTGNLYEGIRLLKSAKAEGSEEAGMNLTLFFENNKRH</sequence>
<dbReference type="HOGENOM" id="CLU_786774_0_0_10"/>